<proteinExistence type="predicted"/>
<comment type="caution">
    <text evidence="2">The sequence shown here is derived from an EMBL/GenBank/DDBJ whole genome shotgun (WGS) entry which is preliminary data.</text>
</comment>
<dbReference type="Proteomes" id="UP001152622">
    <property type="component" value="Chromosome 19"/>
</dbReference>
<reference evidence="2" key="1">
    <citation type="journal article" date="2023" name="Science">
        <title>Genome structures resolve the early diversification of teleost fishes.</title>
        <authorList>
            <person name="Parey E."/>
            <person name="Louis A."/>
            <person name="Montfort J."/>
            <person name="Bouchez O."/>
            <person name="Roques C."/>
            <person name="Iampietro C."/>
            <person name="Lluch J."/>
            <person name="Castinel A."/>
            <person name="Donnadieu C."/>
            <person name="Desvignes T."/>
            <person name="Floi Bucao C."/>
            <person name="Jouanno E."/>
            <person name="Wen M."/>
            <person name="Mejri S."/>
            <person name="Dirks R."/>
            <person name="Jansen H."/>
            <person name="Henkel C."/>
            <person name="Chen W.J."/>
            <person name="Zahm M."/>
            <person name="Cabau C."/>
            <person name="Klopp C."/>
            <person name="Thompson A.W."/>
            <person name="Robinson-Rechavi M."/>
            <person name="Braasch I."/>
            <person name="Lecointre G."/>
            <person name="Bobe J."/>
            <person name="Postlethwait J.H."/>
            <person name="Berthelot C."/>
            <person name="Roest Crollius H."/>
            <person name="Guiguen Y."/>
        </authorList>
    </citation>
    <scope>NUCLEOTIDE SEQUENCE</scope>
    <source>
        <strain evidence="2">WJC10195</strain>
    </source>
</reference>
<dbReference type="AlphaFoldDB" id="A0A9Q1EE28"/>
<dbReference type="EMBL" id="JAINUF010000019">
    <property type="protein sequence ID" value="KAJ8337101.1"/>
    <property type="molecule type" value="Genomic_DNA"/>
</dbReference>
<organism evidence="2 3">
    <name type="scientific">Synaphobranchus kaupii</name>
    <name type="common">Kaup's arrowtooth eel</name>
    <dbReference type="NCBI Taxonomy" id="118154"/>
    <lineage>
        <taxon>Eukaryota</taxon>
        <taxon>Metazoa</taxon>
        <taxon>Chordata</taxon>
        <taxon>Craniata</taxon>
        <taxon>Vertebrata</taxon>
        <taxon>Euteleostomi</taxon>
        <taxon>Actinopterygii</taxon>
        <taxon>Neopterygii</taxon>
        <taxon>Teleostei</taxon>
        <taxon>Anguilliformes</taxon>
        <taxon>Synaphobranchidae</taxon>
        <taxon>Synaphobranchus</taxon>
    </lineage>
</organism>
<feature type="region of interest" description="Disordered" evidence="1">
    <location>
        <begin position="87"/>
        <end position="127"/>
    </location>
</feature>
<evidence type="ECO:0000313" key="3">
    <source>
        <dbReference type="Proteomes" id="UP001152622"/>
    </source>
</evidence>
<name>A0A9Q1EE28_SYNKA</name>
<gene>
    <name evidence="2" type="ORF">SKAU_G00383210</name>
</gene>
<accession>A0A9Q1EE28</accession>
<keyword evidence="3" id="KW-1185">Reference proteome</keyword>
<evidence type="ECO:0000256" key="1">
    <source>
        <dbReference type="SAM" id="MobiDB-lite"/>
    </source>
</evidence>
<protein>
    <submittedName>
        <fullName evidence="2">Uncharacterized protein</fullName>
    </submittedName>
</protein>
<evidence type="ECO:0000313" key="2">
    <source>
        <dbReference type="EMBL" id="KAJ8337101.1"/>
    </source>
</evidence>
<sequence>METRSHLGIEEPRMRKACRQPYRDSSLIKRRFPYRFGFPLFRCRESEGRGPVSFSFPSEECGPYQPNCKYAAAGEATVRCGLPVWPSEETHAEPAGSAGTEQKKGRRGAGGARDVIGRGDRRSADRK</sequence>
<feature type="compositionally biased region" description="Basic and acidic residues" evidence="1">
    <location>
        <begin position="115"/>
        <end position="127"/>
    </location>
</feature>